<evidence type="ECO:0000256" key="1">
    <source>
        <dbReference type="SAM" id="Phobius"/>
    </source>
</evidence>
<dbReference type="Pfam" id="PF09838">
    <property type="entry name" value="DUF2065"/>
    <property type="match status" value="1"/>
</dbReference>
<dbReference type="RefSeq" id="WP_071013919.1">
    <property type="nucleotide sequence ID" value="NZ_CP017754.1"/>
</dbReference>
<evidence type="ECO:0000313" key="2">
    <source>
        <dbReference type="EMBL" id="AOZ06941.1"/>
    </source>
</evidence>
<dbReference type="EMBL" id="CP017754">
    <property type="protein sequence ID" value="AOZ06941.1"/>
    <property type="molecule type" value="Genomic_DNA"/>
</dbReference>
<protein>
    <submittedName>
        <fullName evidence="2">DUF2065 domain-containing protein</fullName>
    </submittedName>
</protein>
<keyword evidence="1" id="KW-0472">Membrane</keyword>
<dbReference type="PANTHER" id="PTHR38602">
    <property type="entry name" value="INNER MEMBRANE PROTEIN-RELATED"/>
    <property type="match status" value="1"/>
</dbReference>
<evidence type="ECO:0000313" key="3">
    <source>
        <dbReference type="Proteomes" id="UP000177515"/>
    </source>
</evidence>
<name>A0ABM6F609_9BURK</name>
<dbReference type="Proteomes" id="UP000177515">
    <property type="component" value="Chromosome 1"/>
</dbReference>
<gene>
    <name evidence="2" type="ORF">BKK80_14735</name>
</gene>
<feature type="transmembrane region" description="Helical" evidence="1">
    <location>
        <begin position="40"/>
        <end position="60"/>
    </location>
</feature>
<keyword evidence="1" id="KW-1133">Transmembrane helix</keyword>
<organism evidence="2 3">
    <name type="scientific">Cupriavidus malaysiensis</name>
    <dbReference type="NCBI Taxonomy" id="367825"/>
    <lineage>
        <taxon>Bacteria</taxon>
        <taxon>Pseudomonadati</taxon>
        <taxon>Pseudomonadota</taxon>
        <taxon>Betaproteobacteria</taxon>
        <taxon>Burkholderiales</taxon>
        <taxon>Burkholderiaceae</taxon>
        <taxon>Cupriavidus</taxon>
    </lineage>
</organism>
<reference evidence="2 3" key="1">
    <citation type="submission" date="2016-10" db="EMBL/GenBank/DDBJ databases">
        <title>Complete genome sequences of three Cupriavidus strains isolated from various Malaysian environments.</title>
        <authorList>
            <person name="Abdullah A.A.-A."/>
            <person name="Shafie N.A.H."/>
            <person name="Lau N.S."/>
        </authorList>
    </citation>
    <scope>NUCLEOTIDE SEQUENCE [LARGE SCALE GENOMIC DNA]</scope>
    <source>
        <strain evidence="2 3">USMAA1020</strain>
    </source>
</reference>
<accession>A0ABM6F609</accession>
<proteinExistence type="predicted"/>
<dbReference type="PANTHER" id="PTHR38602:SF1">
    <property type="entry name" value="INNER MEMBRANE PROTEIN"/>
    <property type="match status" value="1"/>
</dbReference>
<sequence>MSDALWLALALLLVLEGMLPFAAPALWRQAMLRLTQLPDAQLRVFGLVAMAAGLLGVLLLRH</sequence>
<dbReference type="InterPro" id="IPR019201">
    <property type="entry name" value="DUF2065"/>
</dbReference>
<keyword evidence="3" id="KW-1185">Reference proteome</keyword>
<keyword evidence="1" id="KW-0812">Transmembrane</keyword>